<keyword evidence="1" id="KW-0812">Transmembrane</keyword>
<keyword evidence="1" id="KW-1133">Transmembrane helix</keyword>
<evidence type="ECO:0000313" key="2">
    <source>
        <dbReference type="EMBL" id="MFC6952318.1"/>
    </source>
</evidence>
<keyword evidence="1" id="KW-0472">Membrane</keyword>
<feature type="transmembrane region" description="Helical" evidence="1">
    <location>
        <begin position="126"/>
        <end position="153"/>
    </location>
</feature>
<feature type="transmembrane region" description="Helical" evidence="1">
    <location>
        <begin position="6"/>
        <end position="24"/>
    </location>
</feature>
<dbReference type="EMBL" id="JBHSXN010000001">
    <property type="protein sequence ID" value="MFC6952318.1"/>
    <property type="molecule type" value="Genomic_DNA"/>
</dbReference>
<feature type="transmembrane region" description="Helical" evidence="1">
    <location>
        <begin position="36"/>
        <end position="57"/>
    </location>
</feature>
<dbReference type="GO" id="GO:0016301">
    <property type="term" value="F:kinase activity"/>
    <property type="evidence" value="ECO:0007669"/>
    <property type="project" value="UniProtKB-KW"/>
</dbReference>
<proteinExistence type="predicted"/>
<organism evidence="2 3">
    <name type="scientific">Halorubellus litoreus</name>
    <dbReference type="NCBI Taxonomy" id="755308"/>
    <lineage>
        <taxon>Archaea</taxon>
        <taxon>Methanobacteriati</taxon>
        <taxon>Methanobacteriota</taxon>
        <taxon>Stenosarchaea group</taxon>
        <taxon>Halobacteria</taxon>
        <taxon>Halobacteriales</taxon>
        <taxon>Halorubellaceae</taxon>
        <taxon>Halorubellus</taxon>
    </lineage>
</organism>
<dbReference type="RefSeq" id="WP_336349668.1">
    <property type="nucleotide sequence ID" value="NZ_JAZAQL010000001.1"/>
</dbReference>
<protein>
    <submittedName>
        <fullName evidence="2">Dolichol kinase</fullName>
    </submittedName>
</protein>
<evidence type="ECO:0000256" key="1">
    <source>
        <dbReference type="SAM" id="Phobius"/>
    </source>
</evidence>
<dbReference type="PANTHER" id="PTHR31303:SF1">
    <property type="entry name" value="CTP-DEPENDENT DIACYLGLYCEROL KINASE 1"/>
    <property type="match status" value="1"/>
</dbReference>
<dbReference type="PANTHER" id="PTHR31303">
    <property type="entry name" value="CTP-DEPENDENT DIACYLGLYCEROL KINASE 1"/>
    <property type="match status" value="1"/>
</dbReference>
<comment type="caution">
    <text evidence="2">The sequence shown here is derived from an EMBL/GenBank/DDBJ whole genome shotgun (WGS) entry which is preliminary data.</text>
</comment>
<keyword evidence="2" id="KW-0418">Kinase</keyword>
<sequence length="199" mass="21367">MRDEVARRLVHASGAVVPLAWVFGRGVGVEWWHVRAFFVVFAVAVTVLETLRLFVGLDWVVFDTLTREYEQDNPAGYALYTWSATAVALAFEPAIAVPAMLALMLGDPVSGLLSDGELRTVKRPRVLAAMFGTSFVLAWSFLPLSAAFLGAVGATVADGVKPRFRGVVVDDNLSIPLAVAGAAWVGLRYLPPVLGPLSL</sequence>
<name>A0ABD5VCY4_9EURY</name>
<dbReference type="Proteomes" id="UP001596395">
    <property type="component" value="Unassembled WGS sequence"/>
</dbReference>
<keyword evidence="2" id="KW-0808">Transferase</keyword>
<gene>
    <name evidence="2" type="ORF">ACFQGB_05540</name>
</gene>
<reference evidence="2 3" key="1">
    <citation type="journal article" date="2019" name="Int. J. Syst. Evol. Microbiol.">
        <title>The Global Catalogue of Microorganisms (GCM) 10K type strain sequencing project: providing services to taxonomists for standard genome sequencing and annotation.</title>
        <authorList>
            <consortium name="The Broad Institute Genomics Platform"/>
            <consortium name="The Broad Institute Genome Sequencing Center for Infectious Disease"/>
            <person name="Wu L."/>
            <person name="Ma J."/>
        </authorList>
    </citation>
    <scope>NUCLEOTIDE SEQUENCE [LARGE SCALE GENOMIC DNA]</scope>
    <source>
        <strain evidence="2 3">GX26</strain>
    </source>
</reference>
<dbReference type="InterPro" id="IPR037997">
    <property type="entry name" value="Dgk1-like"/>
</dbReference>
<keyword evidence="3" id="KW-1185">Reference proteome</keyword>
<accession>A0ABD5VCY4</accession>
<evidence type="ECO:0000313" key="3">
    <source>
        <dbReference type="Proteomes" id="UP001596395"/>
    </source>
</evidence>
<feature type="transmembrane region" description="Helical" evidence="1">
    <location>
        <begin position="77"/>
        <end position="105"/>
    </location>
</feature>
<dbReference type="AlphaFoldDB" id="A0ABD5VCY4"/>